<evidence type="ECO:0000313" key="2">
    <source>
        <dbReference type="Proteomes" id="UP000018888"/>
    </source>
</evidence>
<evidence type="ECO:0000313" key="1">
    <source>
        <dbReference type="EMBL" id="POG76031.1"/>
    </source>
</evidence>
<dbReference type="AlphaFoldDB" id="A0A2P4QEG8"/>
<dbReference type="EMBL" id="AUPC02000054">
    <property type="protein sequence ID" value="POG76031.1"/>
    <property type="molecule type" value="Genomic_DNA"/>
</dbReference>
<dbReference type="Gene3D" id="3.30.560.10">
    <property type="entry name" value="Glucose Oxidase, domain 3"/>
    <property type="match status" value="1"/>
</dbReference>
<proteinExistence type="predicted"/>
<reference evidence="1 2" key="1">
    <citation type="journal article" date="2013" name="Proc. Natl. Acad. Sci. U.S.A.">
        <title>Genome of an arbuscular mycorrhizal fungus provides insight into the oldest plant symbiosis.</title>
        <authorList>
            <person name="Tisserant E."/>
            <person name="Malbreil M."/>
            <person name="Kuo A."/>
            <person name="Kohler A."/>
            <person name="Symeonidi A."/>
            <person name="Balestrini R."/>
            <person name="Charron P."/>
            <person name="Duensing N."/>
            <person name="Frei Dit Frey N."/>
            <person name="Gianinazzi-Pearson V."/>
            <person name="Gilbert L.B."/>
            <person name="Handa Y."/>
            <person name="Herr J.R."/>
            <person name="Hijri M."/>
            <person name="Koul R."/>
            <person name="Kawaguchi M."/>
            <person name="Krajinski F."/>
            <person name="Lammers P.J."/>
            <person name="Masclaux F.G."/>
            <person name="Murat C."/>
            <person name="Morin E."/>
            <person name="Ndikumana S."/>
            <person name="Pagni M."/>
            <person name="Petitpierre D."/>
            <person name="Requena N."/>
            <person name="Rosikiewicz P."/>
            <person name="Riley R."/>
            <person name="Saito K."/>
            <person name="San Clemente H."/>
            <person name="Shapiro H."/>
            <person name="van Tuinen D."/>
            <person name="Becard G."/>
            <person name="Bonfante P."/>
            <person name="Paszkowski U."/>
            <person name="Shachar-Hill Y.Y."/>
            <person name="Tuskan G.A."/>
            <person name="Young P.W."/>
            <person name="Sanders I.R."/>
            <person name="Henrissat B."/>
            <person name="Rensing S.A."/>
            <person name="Grigoriev I.V."/>
            <person name="Corradi N."/>
            <person name="Roux C."/>
            <person name="Martin F."/>
        </authorList>
    </citation>
    <scope>NUCLEOTIDE SEQUENCE [LARGE SCALE GENOMIC DNA]</scope>
    <source>
        <strain evidence="1 2">DAOM 197198</strain>
    </source>
</reference>
<gene>
    <name evidence="1" type="ORF">GLOIN_2v1474916</name>
</gene>
<organism evidence="1 2">
    <name type="scientific">Rhizophagus irregularis (strain DAOM 181602 / DAOM 197198 / MUCL 43194)</name>
    <name type="common">Arbuscular mycorrhizal fungus</name>
    <name type="synonym">Glomus intraradices</name>
    <dbReference type="NCBI Taxonomy" id="747089"/>
    <lineage>
        <taxon>Eukaryota</taxon>
        <taxon>Fungi</taxon>
        <taxon>Fungi incertae sedis</taxon>
        <taxon>Mucoromycota</taxon>
        <taxon>Glomeromycotina</taxon>
        <taxon>Glomeromycetes</taxon>
        <taxon>Glomerales</taxon>
        <taxon>Glomeraceae</taxon>
        <taxon>Rhizophagus</taxon>
    </lineage>
</organism>
<sequence length="133" mass="15676">MILHPLKNTYESYTGGSNLAYKYQADPPNTQVNDIVRSTCAFLRRGQKVDYDLWAAQGPDYKIWDYNHCIEAFKAVENIAHKSSDEEFKNYHGFNVALDKMQMEYENIRWKSAFRWLMVIRDLSPFEIILLVD</sequence>
<accession>A0A2P4QEG8</accession>
<name>A0A2P4QEG8_RHIID</name>
<reference evidence="1 2" key="2">
    <citation type="journal article" date="2018" name="New Phytol.">
        <title>High intraspecific genome diversity in the model arbuscular mycorrhizal symbiont Rhizophagus irregularis.</title>
        <authorList>
            <person name="Chen E.C.H."/>
            <person name="Morin E."/>
            <person name="Beaudet D."/>
            <person name="Noel J."/>
            <person name="Yildirir G."/>
            <person name="Ndikumana S."/>
            <person name="Charron P."/>
            <person name="St-Onge C."/>
            <person name="Giorgi J."/>
            <person name="Kruger M."/>
            <person name="Marton T."/>
            <person name="Ropars J."/>
            <person name="Grigoriev I.V."/>
            <person name="Hainaut M."/>
            <person name="Henrissat B."/>
            <person name="Roux C."/>
            <person name="Martin F."/>
            <person name="Corradi N."/>
        </authorList>
    </citation>
    <scope>NUCLEOTIDE SEQUENCE [LARGE SCALE GENOMIC DNA]</scope>
    <source>
        <strain evidence="1 2">DAOM 197198</strain>
    </source>
</reference>
<protein>
    <submittedName>
        <fullName evidence="1">Uncharacterized protein</fullName>
    </submittedName>
</protein>
<comment type="caution">
    <text evidence="1">The sequence shown here is derived from an EMBL/GenBank/DDBJ whole genome shotgun (WGS) entry which is preliminary data.</text>
</comment>
<keyword evidence="2" id="KW-1185">Reference proteome</keyword>
<dbReference type="Proteomes" id="UP000018888">
    <property type="component" value="Unassembled WGS sequence"/>
</dbReference>